<feature type="domain" description="DUF7708" evidence="4">
    <location>
        <begin position="62"/>
        <end position="209"/>
    </location>
</feature>
<dbReference type="GeneID" id="59289771"/>
<dbReference type="InterPro" id="IPR056125">
    <property type="entry name" value="DUF7708"/>
</dbReference>
<reference evidence="6 7" key="1">
    <citation type="journal article" date="2020" name="Genomics">
        <title>Complete, high-quality genomes from long-read metagenomic sequencing of two wolf lichen thalli reveals enigmatic genome architecture.</title>
        <authorList>
            <person name="McKenzie S.K."/>
            <person name="Walston R.F."/>
            <person name="Allen J.L."/>
        </authorList>
    </citation>
    <scope>NUCLEOTIDE SEQUENCE [LARGE SCALE GENOMIC DNA]</scope>
    <source>
        <strain evidence="6">WasteWater2</strain>
    </source>
</reference>
<evidence type="ECO:0000313" key="6">
    <source>
        <dbReference type="EMBL" id="KAF6233558.1"/>
    </source>
</evidence>
<evidence type="ECO:0000256" key="2">
    <source>
        <dbReference type="PROSITE-ProRule" id="PRU00023"/>
    </source>
</evidence>
<dbReference type="PANTHER" id="PTHR10039:SF10">
    <property type="entry name" value="NACHT DOMAIN-CONTAINING PROTEIN"/>
    <property type="match status" value="1"/>
</dbReference>
<feature type="domain" description="Nephrocystin 3-like N-terminal" evidence="5">
    <location>
        <begin position="259"/>
        <end position="426"/>
    </location>
</feature>
<dbReference type="InterPro" id="IPR054471">
    <property type="entry name" value="GPIID_WHD"/>
</dbReference>
<dbReference type="Pfam" id="PF24883">
    <property type="entry name" value="NPHP3_N"/>
    <property type="match status" value="1"/>
</dbReference>
<dbReference type="InterPro" id="IPR036770">
    <property type="entry name" value="Ankyrin_rpt-contain_sf"/>
</dbReference>
<dbReference type="PRINTS" id="PR01415">
    <property type="entry name" value="ANKYRIN"/>
</dbReference>
<dbReference type="EMBL" id="JACCJC010000035">
    <property type="protein sequence ID" value="KAF6233558.1"/>
    <property type="molecule type" value="Genomic_DNA"/>
</dbReference>
<sequence length="1163" mass="129624">MASEVQISDAWNRARDRYVEDLNEEEQQRYFRASPQSLLDDAWAAEKFHGTKSTTRSVMEKLQPFVAAIEQYGGAIDVYSNTYALALGPIWGSIKVLLHIAREFGKYFDKLVEMFARIGDVLPRFRTYERLFSNHERLIQALSVAYLDIITFCTNAKMVFRRGQRSSTSKVTLKLLWKPFDLQFGQQLSAFRVHQKNVEKEAGLANMIEAADARALVLADQKQLDKQRREDNRLRIIAMLHAVDYEAKHRKLQILRHAGTGEWLFRQATYCEWITPGNSAFLCCRGIPGCGKSILASNLVDNLMNGVLAPVCQPSDVIYYYCDYADQRTLQLDRILGSLLKQLFLNHQIPEYIESQLLQIYAGGTKSPAENALGDIFYSVVALHPQIYMVFDGLDECEKTVWQAMLKVFKDLSANGQSHVKTFITCVEEGPVAHRLHDSPCVQLSTAATAEDIRAFITSSVRSKVENGELRIRNLNLGQDIISELLLRANGMFLWVFFQLHDLCESSSDAMIRETLRNLPEGLGETYRRILIKISESPSKAKLAQKVFKWATVAKRPLNVEELKEAVAIEPGDKSWDEAKFPHEDLMFESCRGLIIKDEDDGTAHFAHHTVRQYLTGGLTTKVDPLFEISVADADLLAGQACVAYLTFSDFETQITSTTPIARLEQKGILESGGPLWIPSVLGIRRSMFNIPFRLLRGDPAVRPSDSDYWKYLRPKPKSKINPSTDLKEKYRLLCYAIEHWELHTRWSQSSDSGFRCRLKSLVKHKILAFDFRPWGSNQHFGPYGCVGCPSPSAESLVAKDLPYLSMIHYAAEVGNLTFLTSHYFTEIEIGEYIYHERYHNETLLIACRHNRTEIVKYLIKQERYDISDGRAITTAAAAGHVDVLQYLLSLGQYSAQQQGHIALSLAAKNGHEAVVEVLAVAGADLDAYDKQTGRSVVDLAAMNGHDSVIRTLMQRGAQKSTGQGGLTALHLAATNGHAAATRALLESGFPEDKADSSGRTALHLAAKSGHSAVAEVLLKNGANPSLEALATVPSGDRSGGMPFHLAAQGGHVKVLELFMQHVPSVDFPRTISEKTALHSAVAGGQEKAIRWLIKNGADVNAMDLVGDTPLNCAANLGDMTAVRVLLEHGAMEGLYSRSPCLIMDSQRSIASELFTGSRHQEL</sequence>
<feature type="repeat" description="ANK" evidence="2">
    <location>
        <begin position="998"/>
        <end position="1030"/>
    </location>
</feature>
<keyword evidence="7" id="KW-1185">Reference proteome</keyword>
<keyword evidence="1" id="KW-0677">Repeat</keyword>
<feature type="repeat" description="ANK" evidence="2">
    <location>
        <begin position="1073"/>
        <end position="1105"/>
    </location>
</feature>
<dbReference type="OrthoDB" id="7464126at2759"/>
<dbReference type="InterPro" id="IPR056884">
    <property type="entry name" value="NPHP3-like_N"/>
</dbReference>
<keyword evidence="2" id="KW-0040">ANK repeat</keyword>
<feature type="repeat" description="ANK" evidence="2">
    <location>
        <begin position="933"/>
        <end position="965"/>
    </location>
</feature>
<dbReference type="RefSeq" id="XP_037162975.1">
    <property type="nucleotide sequence ID" value="XM_037310015.1"/>
</dbReference>
<name>A0A8H6FRW7_9LECA</name>
<dbReference type="InterPro" id="IPR002110">
    <property type="entry name" value="Ankyrin_rpt"/>
</dbReference>
<proteinExistence type="predicted"/>
<dbReference type="Pfam" id="PF24809">
    <property type="entry name" value="DUF7708"/>
    <property type="match status" value="1"/>
</dbReference>
<dbReference type="Gene3D" id="1.25.40.20">
    <property type="entry name" value="Ankyrin repeat-containing domain"/>
    <property type="match status" value="1"/>
</dbReference>
<evidence type="ECO:0000313" key="7">
    <source>
        <dbReference type="Proteomes" id="UP000578531"/>
    </source>
</evidence>
<feature type="repeat" description="ANK" evidence="2">
    <location>
        <begin position="1106"/>
        <end position="1131"/>
    </location>
</feature>
<dbReference type="PROSITE" id="PS50297">
    <property type="entry name" value="ANK_REP_REGION"/>
    <property type="match status" value="6"/>
</dbReference>
<feature type="domain" description="GPI inositol-deacylase winged helix" evidence="3">
    <location>
        <begin position="541"/>
        <end position="616"/>
    </location>
</feature>
<evidence type="ECO:0000256" key="1">
    <source>
        <dbReference type="ARBA" id="ARBA00022737"/>
    </source>
</evidence>
<dbReference type="SUPFAM" id="SSF48403">
    <property type="entry name" value="Ankyrin repeat"/>
    <property type="match status" value="1"/>
</dbReference>
<protein>
    <submittedName>
        <fullName evidence="6">Uncharacterized protein</fullName>
    </submittedName>
</protein>
<dbReference type="SUPFAM" id="SSF52540">
    <property type="entry name" value="P-loop containing nucleoside triphosphate hydrolases"/>
    <property type="match status" value="1"/>
</dbReference>
<dbReference type="PANTHER" id="PTHR10039">
    <property type="entry name" value="AMELOGENIN"/>
    <property type="match status" value="1"/>
</dbReference>
<accession>A0A8H6FRW7</accession>
<dbReference type="InterPro" id="IPR027417">
    <property type="entry name" value="P-loop_NTPase"/>
</dbReference>
<dbReference type="Pfam" id="PF22939">
    <property type="entry name" value="WHD_GPIID"/>
    <property type="match status" value="1"/>
</dbReference>
<gene>
    <name evidence="6" type="ORF">HO173_008115</name>
</gene>
<evidence type="ECO:0000259" key="3">
    <source>
        <dbReference type="Pfam" id="PF22939"/>
    </source>
</evidence>
<feature type="repeat" description="ANK" evidence="2">
    <location>
        <begin position="899"/>
        <end position="931"/>
    </location>
</feature>
<organism evidence="6 7">
    <name type="scientific">Letharia columbiana</name>
    <dbReference type="NCBI Taxonomy" id="112416"/>
    <lineage>
        <taxon>Eukaryota</taxon>
        <taxon>Fungi</taxon>
        <taxon>Dikarya</taxon>
        <taxon>Ascomycota</taxon>
        <taxon>Pezizomycotina</taxon>
        <taxon>Lecanoromycetes</taxon>
        <taxon>OSLEUM clade</taxon>
        <taxon>Lecanoromycetidae</taxon>
        <taxon>Lecanorales</taxon>
        <taxon>Lecanorineae</taxon>
        <taxon>Parmeliaceae</taxon>
        <taxon>Letharia</taxon>
    </lineage>
</organism>
<evidence type="ECO:0000259" key="4">
    <source>
        <dbReference type="Pfam" id="PF24809"/>
    </source>
</evidence>
<dbReference type="Pfam" id="PF00023">
    <property type="entry name" value="Ank"/>
    <property type="match status" value="2"/>
</dbReference>
<dbReference type="SMART" id="SM00248">
    <property type="entry name" value="ANK"/>
    <property type="match status" value="8"/>
</dbReference>
<feature type="repeat" description="ANK" evidence="2">
    <location>
        <begin position="965"/>
        <end position="997"/>
    </location>
</feature>
<comment type="caution">
    <text evidence="6">The sequence shown here is derived from an EMBL/GenBank/DDBJ whole genome shotgun (WGS) entry which is preliminary data.</text>
</comment>
<dbReference type="Proteomes" id="UP000578531">
    <property type="component" value="Unassembled WGS sequence"/>
</dbReference>
<evidence type="ECO:0000259" key="5">
    <source>
        <dbReference type="Pfam" id="PF24883"/>
    </source>
</evidence>
<dbReference type="Pfam" id="PF12796">
    <property type="entry name" value="Ank_2"/>
    <property type="match status" value="3"/>
</dbReference>
<feature type="repeat" description="ANK" evidence="2">
    <location>
        <begin position="1039"/>
        <end position="1071"/>
    </location>
</feature>
<dbReference type="AlphaFoldDB" id="A0A8H6FRW7"/>
<dbReference type="PROSITE" id="PS50088">
    <property type="entry name" value="ANK_REPEAT"/>
    <property type="match status" value="7"/>
</dbReference>
<dbReference type="Gene3D" id="3.40.50.300">
    <property type="entry name" value="P-loop containing nucleotide triphosphate hydrolases"/>
    <property type="match status" value="1"/>
</dbReference>